<comment type="caution">
    <text evidence="1">The sequence shown here is derived from an EMBL/GenBank/DDBJ whole genome shotgun (WGS) entry which is preliminary data.</text>
</comment>
<keyword evidence="2" id="KW-1185">Reference proteome</keyword>
<dbReference type="RefSeq" id="WP_121575083.1">
    <property type="nucleotide sequence ID" value="NZ_MJLZ01000020.1"/>
</dbReference>
<accession>A0A421DNR7</accession>
<proteinExistence type="predicted"/>
<dbReference type="AlphaFoldDB" id="A0A421DNR7"/>
<sequence>MSSAPFDVTPVIERLNQFVGADKLLRLVGSMAEYSKLTDLANATTPAAYVLLGRESPNDAPADARQSVTAVFGVVSVVRAQSSVVTNIDNARLALQPVAGGIRDQLIGWSVAGLRGGRPIKWTGGETLGFVNGVLAWMDTYSCQHFIGGGNA</sequence>
<dbReference type="EMBL" id="MJLZ01000020">
    <property type="protein sequence ID" value="RLM23662.1"/>
    <property type="molecule type" value="Genomic_DNA"/>
</dbReference>
<dbReference type="OrthoDB" id="6166881at2"/>
<reference evidence="1 2" key="1">
    <citation type="submission" date="2016-09" db="EMBL/GenBank/DDBJ databases">
        <authorList>
            <person name="Doonan J."/>
            <person name="Pachebat J.A."/>
            <person name="Golyshin P.N."/>
            <person name="Denman S."/>
            <person name="Mcdonald J.E."/>
        </authorList>
    </citation>
    <scope>NUCLEOTIDE SEQUENCE [LARGE SCALE GENOMIC DNA]</scope>
    <source>
        <strain evidence="1 2">NCPPB 3934</strain>
    </source>
</reference>
<dbReference type="InterPro" id="IPR056912">
    <property type="entry name" value="Phage_JBD30_tail_term-like"/>
</dbReference>
<organism evidence="1 2">
    <name type="scientific">Brenneria alni</name>
    <dbReference type="NCBI Taxonomy" id="71656"/>
    <lineage>
        <taxon>Bacteria</taxon>
        <taxon>Pseudomonadati</taxon>
        <taxon>Pseudomonadota</taxon>
        <taxon>Gammaproteobacteria</taxon>
        <taxon>Enterobacterales</taxon>
        <taxon>Pectobacteriaceae</taxon>
        <taxon>Brenneria</taxon>
    </lineage>
</organism>
<dbReference type="Pfam" id="PF23840">
    <property type="entry name" value="Phage_tail_terminator"/>
    <property type="match status" value="1"/>
</dbReference>
<gene>
    <name evidence="1" type="ORF">BIY29_10195</name>
</gene>
<dbReference type="Proteomes" id="UP000285648">
    <property type="component" value="Unassembled WGS sequence"/>
</dbReference>
<evidence type="ECO:0000313" key="1">
    <source>
        <dbReference type="EMBL" id="RLM23662.1"/>
    </source>
</evidence>
<evidence type="ECO:0000313" key="2">
    <source>
        <dbReference type="Proteomes" id="UP000285648"/>
    </source>
</evidence>
<evidence type="ECO:0008006" key="3">
    <source>
        <dbReference type="Google" id="ProtNLM"/>
    </source>
</evidence>
<protein>
    <recommendedName>
        <fullName evidence="3">Virion structural protein</fullName>
    </recommendedName>
</protein>
<name>A0A421DNR7_9GAMM</name>